<sequence>MFDFRGKKYLLYLFDTAGQVTAERSLFLKNRISVIYRVAFAFQDEYSLFPRSYTVGMHGYVLVYAINNRKSFDVVKVIYDKILDSAGQVDSTGQINVPLILVGNKLDLQHVEREVSTDEGRKLAEKWKAGFLETSAKDYQVKCYQSRLHLNVKSLFERMLFQIEKAYGNIQEKNGSTCCVS</sequence>
<dbReference type="InterPro" id="IPR027417">
    <property type="entry name" value="P-loop_NTPase"/>
</dbReference>
<dbReference type="Pfam" id="PF00071">
    <property type="entry name" value="Ras"/>
    <property type="match status" value="1"/>
</dbReference>
<dbReference type="PANTHER" id="PTHR24070">
    <property type="entry name" value="RAS, DI-RAS, AND RHEB FAMILY MEMBERS OF SMALL GTPASE SUPERFAMILY"/>
    <property type="match status" value="1"/>
</dbReference>
<organism evidence="5">
    <name type="scientific">Soboliphyme baturini</name>
    <dbReference type="NCBI Taxonomy" id="241478"/>
    <lineage>
        <taxon>Eukaryota</taxon>
        <taxon>Metazoa</taxon>
        <taxon>Ecdysozoa</taxon>
        <taxon>Nematoda</taxon>
        <taxon>Enoplea</taxon>
        <taxon>Dorylaimia</taxon>
        <taxon>Dioctophymatida</taxon>
        <taxon>Dioctophymatoidea</taxon>
        <taxon>Soboliphymatidae</taxon>
        <taxon>Soboliphyme</taxon>
    </lineage>
</organism>
<protein>
    <submittedName>
        <fullName evidence="5">GTP-binding Rheb</fullName>
    </submittedName>
</protein>
<keyword evidence="1" id="KW-0547">Nucleotide-binding</keyword>
<evidence type="ECO:0000256" key="1">
    <source>
        <dbReference type="ARBA" id="ARBA00022741"/>
    </source>
</evidence>
<reference evidence="3 4" key="2">
    <citation type="submission" date="2018-11" db="EMBL/GenBank/DDBJ databases">
        <authorList>
            <consortium name="Pathogen Informatics"/>
        </authorList>
    </citation>
    <scope>NUCLEOTIDE SEQUENCE [LARGE SCALE GENOMIC DNA]</scope>
</reference>
<dbReference type="SMART" id="SM00175">
    <property type="entry name" value="RAB"/>
    <property type="match status" value="1"/>
</dbReference>
<keyword evidence="2" id="KW-0342">GTP-binding</keyword>
<reference evidence="5" key="1">
    <citation type="submission" date="2016-06" db="UniProtKB">
        <authorList>
            <consortium name="WormBaseParasite"/>
        </authorList>
    </citation>
    <scope>IDENTIFICATION</scope>
</reference>
<dbReference type="OrthoDB" id="25818at2759"/>
<dbReference type="Proteomes" id="UP000270296">
    <property type="component" value="Unassembled WGS sequence"/>
</dbReference>
<dbReference type="AlphaFoldDB" id="A0A183IJS1"/>
<evidence type="ECO:0000256" key="2">
    <source>
        <dbReference type="ARBA" id="ARBA00023134"/>
    </source>
</evidence>
<dbReference type="GO" id="GO:0007165">
    <property type="term" value="P:signal transduction"/>
    <property type="evidence" value="ECO:0007669"/>
    <property type="project" value="InterPro"/>
</dbReference>
<evidence type="ECO:0000313" key="5">
    <source>
        <dbReference type="WBParaSite" id="SBAD_0000403801-mRNA-1"/>
    </source>
</evidence>
<dbReference type="GO" id="GO:0005525">
    <property type="term" value="F:GTP binding"/>
    <property type="evidence" value="ECO:0007669"/>
    <property type="project" value="UniProtKB-KW"/>
</dbReference>
<dbReference type="SMART" id="SM00173">
    <property type="entry name" value="RAS"/>
    <property type="match status" value="1"/>
</dbReference>
<dbReference type="Gene3D" id="3.40.50.300">
    <property type="entry name" value="P-loop containing nucleotide triphosphate hydrolases"/>
    <property type="match status" value="1"/>
</dbReference>
<evidence type="ECO:0000313" key="4">
    <source>
        <dbReference type="Proteomes" id="UP000270296"/>
    </source>
</evidence>
<dbReference type="WBParaSite" id="SBAD_0000403801-mRNA-1">
    <property type="protein sequence ID" value="SBAD_0000403801-mRNA-1"/>
    <property type="gene ID" value="SBAD_0000403801"/>
</dbReference>
<dbReference type="PROSITE" id="PS51421">
    <property type="entry name" value="RAS"/>
    <property type="match status" value="1"/>
</dbReference>
<dbReference type="GO" id="GO:0016020">
    <property type="term" value="C:membrane"/>
    <property type="evidence" value="ECO:0007669"/>
    <property type="project" value="InterPro"/>
</dbReference>
<dbReference type="GO" id="GO:0003924">
    <property type="term" value="F:GTPase activity"/>
    <property type="evidence" value="ECO:0007669"/>
    <property type="project" value="InterPro"/>
</dbReference>
<gene>
    <name evidence="3" type="ORF">SBAD_LOCUS3867</name>
</gene>
<proteinExistence type="predicted"/>
<keyword evidence="4" id="KW-1185">Reference proteome</keyword>
<accession>A0A183IJS1</accession>
<dbReference type="PROSITE" id="PS51419">
    <property type="entry name" value="RAB"/>
    <property type="match status" value="1"/>
</dbReference>
<name>A0A183IJS1_9BILA</name>
<dbReference type="SUPFAM" id="SSF52540">
    <property type="entry name" value="P-loop containing nucleoside triphosphate hydrolases"/>
    <property type="match status" value="1"/>
</dbReference>
<dbReference type="InterPro" id="IPR001806">
    <property type="entry name" value="Small_GTPase"/>
</dbReference>
<dbReference type="EMBL" id="UZAM01007998">
    <property type="protein sequence ID" value="VDP02627.1"/>
    <property type="molecule type" value="Genomic_DNA"/>
</dbReference>
<dbReference type="InterPro" id="IPR020849">
    <property type="entry name" value="Small_GTPase_Ras-type"/>
</dbReference>
<evidence type="ECO:0000313" key="3">
    <source>
        <dbReference type="EMBL" id="VDP02627.1"/>
    </source>
</evidence>